<feature type="compositionally biased region" description="Basic and acidic residues" evidence="1">
    <location>
        <begin position="20"/>
        <end position="34"/>
    </location>
</feature>
<sequence>MSDVSPPITSTSSGVSLKGDASKPRLRGEEESMKPKSMNSSEFLSPNSLVKYSSSDILLFFLIWCSEQVFRMGSIMPESSDNTKILPAKKLSPNLLEHAQQLIRQQLLPQVVPTLDDDREQPP</sequence>
<evidence type="ECO:0000313" key="3">
    <source>
        <dbReference type="Proteomes" id="UP000324222"/>
    </source>
</evidence>
<organism evidence="2 3">
    <name type="scientific">Portunus trituberculatus</name>
    <name type="common">Swimming crab</name>
    <name type="synonym">Neptunus trituberculatus</name>
    <dbReference type="NCBI Taxonomy" id="210409"/>
    <lineage>
        <taxon>Eukaryota</taxon>
        <taxon>Metazoa</taxon>
        <taxon>Ecdysozoa</taxon>
        <taxon>Arthropoda</taxon>
        <taxon>Crustacea</taxon>
        <taxon>Multicrustacea</taxon>
        <taxon>Malacostraca</taxon>
        <taxon>Eumalacostraca</taxon>
        <taxon>Eucarida</taxon>
        <taxon>Decapoda</taxon>
        <taxon>Pleocyemata</taxon>
        <taxon>Brachyura</taxon>
        <taxon>Eubrachyura</taxon>
        <taxon>Portunoidea</taxon>
        <taxon>Portunidae</taxon>
        <taxon>Portuninae</taxon>
        <taxon>Portunus</taxon>
    </lineage>
</organism>
<dbReference type="AlphaFoldDB" id="A0A5B7DKV9"/>
<dbReference type="Proteomes" id="UP000324222">
    <property type="component" value="Unassembled WGS sequence"/>
</dbReference>
<gene>
    <name evidence="2" type="ORF">E2C01_014692</name>
</gene>
<evidence type="ECO:0000256" key="1">
    <source>
        <dbReference type="SAM" id="MobiDB-lite"/>
    </source>
</evidence>
<feature type="region of interest" description="Disordered" evidence="1">
    <location>
        <begin position="1"/>
        <end position="45"/>
    </location>
</feature>
<accession>A0A5B7DKV9</accession>
<protein>
    <submittedName>
        <fullName evidence="2">Uncharacterized protein</fullName>
    </submittedName>
</protein>
<keyword evidence="3" id="KW-1185">Reference proteome</keyword>
<comment type="caution">
    <text evidence="2">The sequence shown here is derived from an EMBL/GenBank/DDBJ whole genome shotgun (WGS) entry which is preliminary data.</text>
</comment>
<reference evidence="2 3" key="1">
    <citation type="submission" date="2019-05" db="EMBL/GenBank/DDBJ databases">
        <title>Another draft genome of Portunus trituberculatus and its Hox gene families provides insights of decapod evolution.</title>
        <authorList>
            <person name="Jeong J.-H."/>
            <person name="Song I."/>
            <person name="Kim S."/>
            <person name="Choi T."/>
            <person name="Kim D."/>
            <person name="Ryu S."/>
            <person name="Kim W."/>
        </authorList>
    </citation>
    <scope>NUCLEOTIDE SEQUENCE [LARGE SCALE GENOMIC DNA]</scope>
    <source>
        <tissue evidence="2">Muscle</tissue>
    </source>
</reference>
<dbReference type="EMBL" id="VSRR010001005">
    <property type="protein sequence ID" value="MPC21699.1"/>
    <property type="molecule type" value="Genomic_DNA"/>
</dbReference>
<evidence type="ECO:0000313" key="2">
    <source>
        <dbReference type="EMBL" id="MPC21699.1"/>
    </source>
</evidence>
<name>A0A5B7DKV9_PORTR</name>
<proteinExistence type="predicted"/>